<evidence type="ECO:0000313" key="1">
    <source>
        <dbReference type="EMBL" id="PON77050.1"/>
    </source>
</evidence>
<dbReference type="STRING" id="3476.A0A2P5DUT6"/>
<proteinExistence type="predicted"/>
<organism evidence="1 2">
    <name type="scientific">Parasponia andersonii</name>
    <name type="common">Sponia andersonii</name>
    <dbReference type="NCBI Taxonomy" id="3476"/>
    <lineage>
        <taxon>Eukaryota</taxon>
        <taxon>Viridiplantae</taxon>
        <taxon>Streptophyta</taxon>
        <taxon>Embryophyta</taxon>
        <taxon>Tracheophyta</taxon>
        <taxon>Spermatophyta</taxon>
        <taxon>Magnoliopsida</taxon>
        <taxon>eudicotyledons</taxon>
        <taxon>Gunneridae</taxon>
        <taxon>Pentapetalae</taxon>
        <taxon>rosids</taxon>
        <taxon>fabids</taxon>
        <taxon>Rosales</taxon>
        <taxon>Cannabaceae</taxon>
        <taxon>Parasponia</taxon>
    </lineage>
</organism>
<dbReference type="InterPro" id="IPR052272">
    <property type="entry name" value="GT106_glycosyltransferase"/>
</dbReference>
<sequence length="125" mass="14003">MKDEVDIVKELPPDLKKVDIEAIGSLITDVDLVKEAKPIDFIRTVLPLMLHNRVVRFFGFGNRLGFDPLPFELQQAGSLLVRRIRKYDAARSMLDKQLLGNFLSSGIPSNGNDITRSGPFNSSTF</sequence>
<dbReference type="AlphaFoldDB" id="A0A2P5DUT6"/>
<gene>
    <name evidence="1" type="ORF">PanWU01x14_030590</name>
</gene>
<dbReference type="PANTHER" id="PTHR31933:SF4">
    <property type="entry name" value="O-FUCOSYLTRANSFERASE 8"/>
    <property type="match status" value="1"/>
</dbReference>
<accession>A0A2P5DUT6</accession>
<name>A0A2P5DUT6_PARAD</name>
<comment type="caution">
    <text evidence="1">The sequence shown here is derived from an EMBL/GenBank/DDBJ whole genome shotgun (WGS) entry which is preliminary data.</text>
</comment>
<dbReference type="EMBL" id="JXTB01000015">
    <property type="protein sequence ID" value="PON77050.1"/>
    <property type="molecule type" value="Genomic_DNA"/>
</dbReference>
<keyword evidence="2" id="KW-1185">Reference proteome</keyword>
<dbReference type="OrthoDB" id="1627048at2759"/>
<dbReference type="Proteomes" id="UP000237105">
    <property type="component" value="Unassembled WGS sequence"/>
</dbReference>
<reference evidence="2" key="1">
    <citation type="submission" date="2016-06" db="EMBL/GenBank/DDBJ databases">
        <title>Parallel loss of symbiosis genes in relatives of nitrogen-fixing non-legume Parasponia.</title>
        <authorList>
            <person name="Van Velzen R."/>
            <person name="Holmer R."/>
            <person name="Bu F."/>
            <person name="Rutten L."/>
            <person name="Van Zeijl A."/>
            <person name="Liu W."/>
            <person name="Santuari L."/>
            <person name="Cao Q."/>
            <person name="Sharma T."/>
            <person name="Shen D."/>
            <person name="Roswanjaya Y."/>
            <person name="Wardhani T."/>
            <person name="Kalhor M.S."/>
            <person name="Jansen J."/>
            <person name="Van den Hoogen J."/>
            <person name="Gungor B."/>
            <person name="Hartog M."/>
            <person name="Hontelez J."/>
            <person name="Verver J."/>
            <person name="Yang W.-C."/>
            <person name="Schijlen E."/>
            <person name="Repin R."/>
            <person name="Schilthuizen M."/>
            <person name="Schranz E."/>
            <person name="Heidstra R."/>
            <person name="Miyata K."/>
            <person name="Fedorova E."/>
            <person name="Kohlen W."/>
            <person name="Bisseling T."/>
            <person name="Smit S."/>
            <person name="Geurts R."/>
        </authorList>
    </citation>
    <scope>NUCLEOTIDE SEQUENCE [LARGE SCALE GENOMIC DNA]</scope>
    <source>
        <strain evidence="2">cv. WU1-14</strain>
    </source>
</reference>
<evidence type="ECO:0000313" key="2">
    <source>
        <dbReference type="Proteomes" id="UP000237105"/>
    </source>
</evidence>
<protein>
    <submittedName>
        <fullName evidence="1">Uncharacterized protein</fullName>
    </submittedName>
</protein>
<dbReference type="PANTHER" id="PTHR31933">
    <property type="entry name" value="O-FUCOSYLTRANSFERASE 2-RELATED"/>
    <property type="match status" value="1"/>
</dbReference>